<name>A0A0V1BFQ6_TRISP</name>
<accession>A0A0V1BFQ6</accession>
<evidence type="ECO:0000313" key="1">
    <source>
        <dbReference type="EMBL" id="KRY35786.1"/>
    </source>
</evidence>
<dbReference type="OrthoDB" id="5933288at2759"/>
<keyword evidence="2" id="KW-1185">Reference proteome</keyword>
<dbReference type="EMBL" id="JYDH01000050">
    <property type="protein sequence ID" value="KRY35786.1"/>
    <property type="molecule type" value="Genomic_DNA"/>
</dbReference>
<organism evidence="1 2">
    <name type="scientific">Trichinella spiralis</name>
    <name type="common">Trichina worm</name>
    <dbReference type="NCBI Taxonomy" id="6334"/>
    <lineage>
        <taxon>Eukaryota</taxon>
        <taxon>Metazoa</taxon>
        <taxon>Ecdysozoa</taxon>
        <taxon>Nematoda</taxon>
        <taxon>Enoplea</taxon>
        <taxon>Dorylaimia</taxon>
        <taxon>Trichinellida</taxon>
        <taxon>Trichinellidae</taxon>
        <taxon>Trichinella</taxon>
    </lineage>
</organism>
<gene>
    <name evidence="1" type="ORF">T01_9964</name>
</gene>
<comment type="caution">
    <text evidence="1">The sequence shown here is derived from an EMBL/GenBank/DDBJ whole genome shotgun (WGS) entry which is preliminary data.</text>
</comment>
<dbReference type="AlphaFoldDB" id="A0A0V1BFQ6"/>
<evidence type="ECO:0000313" key="2">
    <source>
        <dbReference type="Proteomes" id="UP000054776"/>
    </source>
</evidence>
<dbReference type="InParanoid" id="A0A0V1BFQ6"/>
<protein>
    <submittedName>
        <fullName evidence="1">Uncharacterized protein</fullName>
    </submittedName>
</protein>
<dbReference type="Proteomes" id="UP000054776">
    <property type="component" value="Unassembled WGS sequence"/>
</dbReference>
<reference evidence="1 2" key="1">
    <citation type="submission" date="2015-01" db="EMBL/GenBank/DDBJ databases">
        <title>Evolution of Trichinella species and genotypes.</title>
        <authorList>
            <person name="Korhonen P.K."/>
            <person name="Edoardo P."/>
            <person name="Giuseppe L.R."/>
            <person name="Gasser R.B."/>
        </authorList>
    </citation>
    <scope>NUCLEOTIDE SEQUENCE [LARGE SCALE GENOMIC DNA]</scope>
    <source>
        <strain evidence="1">ISS3</strain>
    </source>
</reference>
<proteinExistence type="predicted"/>
<sequence>MSFCSVLGSWFRLLSYKKEIMVCNDTGLIVRYIPFSPVRWVEIWGLRPNTEYTRLVIRYLTRKGNHGVITTREGEATPRATPPAILFQISKIFNFSNNLPQATPPASPQAIFEKNLPLGHAFGNLKKTFASWLRLRLFFKKTFAFKLYRKLCLRQF</sequence>